<feature type="compositionally biased region" description="Pro residues" evidence="2">
    <location>
        <begin position="1558"/>
        <end position="1575"/>
    </location>
</feature>
<feature type="compositionally biased region" description="Low complexity" evidence="2">
    <location>
        <begin position="2641"/>
        <end position="2667"/>
    </location>
</feature>
<feature type="coiled-coil region" evidence="1">
    <location>
        <begin position="3725"/>
        <end position="3777"/>
    </location>
</feature>
<feature type="compositionally biased region" description="Polar residues" evidence="2">
    <location>
        <begin position="1969"/>
        <end position="1987"/>
    </location>
</feature>
<proteinExistence type="predicted"/>
<feature type="compositionally biased region" description="Polar residues" evidence="2">
    <location>
        <begin position="166"/>
        <end position="184"/>
    </location>
</feature>
<feature type="compositionally biased region" description="Basic and acidic residues" evidence="2">
    <location>
        <begin position="2597"/>
        <end position="2612"/>
    </location>
</feature>
<feature type="compositionally biased region" description="Low complexity" evidence="2">
    <location>
        <begin position="197"/>
        <end position="211"/>
    </location>
</feature>
<evidence type="ECO:0008006" key="5">
    <source>
        <dbReference type="Google" id="ProtNLM"/>
    </source>
</evidence>
<evidence type="ECO:0000256" key="2">
    <source>
        <dbReference type="SAM" id="MobiDB-lite"/>
    </source>
</evidence>
<feature type="compositionally biased region" description="Basic residues" evidence="2">
    <location>
        <begin position="2803"/>
        <end position="2813"/>
    </location>
</feature>
<feature type="region of interest" description="Disordered" evidence="2">
    <location>
        <begin position="1209"/>
        <end position="1405"/>
    </location>
</feature>
<feature type="compositionally biased region" description="Basic residues" evidence="2">
    <location>
        <begin position="2987"/>
        <end position="3022"/>
    </location>
</feature>
<feature type="compositionally biased region" description="Polar residues" evidence="2">
    <location>
        <begin position="2106"/>
        <end position="2123"/>
    </location>
</feature>
<feature type="compositionally biased region" description="Polar residues" evidence="2">
    <location>
        <begin position="227"/>
        <end position="246"/>
    </location>
</feature>
<feature type="compositionally biased region" description="Pro residues" evidence="2">
    <location>
        <begin position="3862"/>
        <end position="3889"/>
    </location>
</feature>
<feature type="compositionally biased region" description="Low complexity" evidence="2">
    <location>
        <begin position="910"/>
        <end position="953"/>
    </location>
</feature>
<feature type="compositionally biased region" description="Basic residues" evidence="2">
    <location>
        <begin position="865"/>
        <end position="874"/>
    </location>
</feature>
<feature type="compositionally biased region" description="Pro residues" evidence="2">
    <location>
        <begin position="1216"/>
        <end position="1226"/>
    </location>
</feature>
<feature type="compositionally biased region" description="Basic and acidic residues" evidence="2">
    <location>
        <begin position="3400"/>
        <end position="3416"/>
    </location>
</feature>
<feature type="compositionally biased region" description="Polar residues" evidence="2">
    <location>
        <begin position="3930"/>
        <end position="3947"/>
    </location>
</feature>
<keyword evidence="4" id="KW-1185">Reference proteome</keyword>
<feature type="region of interest" description="Disordered" evidence="2">
    <location>
        <begin position="707"/>
        <end position="726"/>
    </location>
</feature>
<feature type="coiled-coil region" evidence="1">
    <location>
        <begin position="3592"/>
        <end position="3662"/>
    </location>
</feature>
<feature type="compositionally biased region" description="Low complexity" evidence="2">
    <location>
        <begin position="323"/>
        <end position="366"/>
    </location>
</feature>
<feature type="compositionally biased region" description="Low complexity" evidence="2">
    <location>
        <begin position="1417"/>
        <end position="1456"/>
    </location>
</feature>
<feature type="compositionally biased region" description="Polar residues" evidence="2">
    <location>
        <begin position="959"/>
        <end position="981"/>
    </location>
</feature>
<feature type="compositionally biased region" description="Low complexity" evidence="2">
    <location>
        <begin position="3197"/>
        <end position="3213"/>
    </location>
</feature>
<feature type="compositionally biased region" description="Low complexity" evidence="2">
    <location>
        <begin position="1867"/>
        <end position="1885"/>
    </location>
</feature>
<dbReference type="Proteomes" id="UP000521872">
    <property type="component" value="Unassembled WGS sequence"/>
</dbReference>
<feature type="compositionally biased region" description="Pro residues" evidence="2">
    <location>
        <begin position="2424"/>
        <end position="2443"/>
    </location>
</feature>
<feature type="compositionally biased region" description="Basic residues" evidence="2">
    <location>
        <begin position="2954"/>
        <end position="2964"/>
    </location>
</feature>
<comment type="caution">
    <text evidence="3">The sequence shown here is derived from an EMBL/GenBank/DDBJ whole genome shotgun (WGS) entry which is preliminary data.</text>
</comment>
<feature type="compositionally biased region" description="Basic and acidic residues" evidence="2">
    <location>
        <begin position="3124"/>
        <end position="3139"/>
    </location>
</feature>
<accession>A0A8H4QKE2</accession>
<feature type="compositionally biased region" description="Low complexity" evidence="2">
    <location>
        <begin position="2336"/>
        <end position="2349"/>
    </location>
</feature>
<feature type="compositionally biased region" description="Pro residues" evidence="2">
    <location>
        <begin position="3319"/>
        <end position="3333"/>
    </location>
</feature>
<feature type="compositionally biased region" description="Polar residues" evidence="2">
    <location>
        <begin position="876"/>
        <end position="888"/>
    </location>
</feature>
<feature type="region of interest" description="Disordered" evidence="2">
    <location>
        <begin position="3508"/>
        <end position="3531"/>
    </location>
</feature>
<feature type="region of interest" description="Disordered" evidence="2">
    <location>
        <begin position="3374"/>
        <end position="3474"/>
    </location>
</feature>
<feature type="region of interest" description="Disordered" evidence="2">
    <location>
        <begin position="2794"/>
        <end position="3345"/>
    </location>
</feature>
<feature type="region of interest" description="Disordered" evidence="2">
    <location>
        <begin position="1959"/>
        <end position="1988"/>
    </location>
</feature>
<feature type="region of interest" description="Disordered" evidence="2">
    <location>
        <begin position="1417"/>
        <end position="1472"/>
    </location>
</feature>
<feature type="compositionally biased region" description="Polar residues" evidence="2">
    <location>
        <begin position="1535"/>
        <end position="1557"/>
    </location>
</feature>
<feature type="compositionally biased region" description="Basic and acidic residues" evidence="2">
    <location>
        <begin position="425"/>
        <end position="438"/>
    </location>
</feature>
<feature type="compositionally biased region" description="Low complexity" evidence="2">
    <location>
        <begin position="111"/>
        <end position="120"/>
    </location>
</feature>
<feature type="region of interest" description="Disordered" evidence="2">
    <location>
        <begin position="765"/>
        <end position="831"/>
    </location>
</feature>
<feature type="region of interest" description="Disordered" evidence="2">
    <location>
        <begin position="1526"/>
        <end position="1600"/>
    </location>
</feature>
<feature type="compositionally biased region" description="Acidic residues" evidence="2">
    <location>
        <begin position="1850"/>
        <end position="1866"/>
    </location>
</feature>
<feature type="region of interest" description="Disordered" evidence="2">
    <location>
        <begin position="2051"/>
        <end position="2071"/>
    </location>
</feature>
<feature type="compositionally biased region" description="Low complexity" evidence="2">
    <location>
        <begin position="1"/>
        <end position="22"/>
    </location>
</feature>
<evidence type="ECO:0000313" key="4">
    <source>
        <dbReference type="Proteomes" id="UP000521872"/>
    </source>
</evidence>
<feature type="compositionally biased region" description="Polar residues" evidence="2">
    <location>
        <begin position="3050"/>
        <end position="3061"/>
    </location>
</feature>
<feature type="compositionally biased region" description="Basic and acidic residues" evidence="2">
    <location>
        <begin position="3374"/>
        <end position="3388"/>
    </location>
</feature>
<feature type="compositionally biased region" description="Low complexity" evidence="2">
    <location>
        <begin position="2931"/>
        <end position="2941"/>
    </location>
</feature>
<feature type="compositionally biased region" description="Polar residues" evidence="2">
    <location>
        <begin position="1014"/>
        <end position="1035"/>
    </location>
</feature>
<feature type="region of interest" description="Disordered" evidence="2">
    <location>
        <begin position="845"/>
        <end position="1035"/>
    </location>
</feature>
<feature type="region of interest" description="Disordered" evidence="2">
    <location>
        <begin position="2328"/>
        <end position="2362"/>
    </location>
</feature>
<reference evidence="3 4" key="1">
    <citation type="submission" date="2019-12" db="EMBL/GenBank/DDBJ databases">
        <authorList>
            <person name="Floudas D."/>
            <person name="Bentzer J."/>
            <person name="Ahren D."/>
            <person name="Johansson T."/>
            <person name="Persson P."/>
            <person name="Tunlid A."/>
        </authorList>
    </citation>
    <scope>NUCLEOTIDE SEQUENCE [LARGE SCALE GENOMIC DNA]</scope>
    <source>
        <strain evidence="3 4">CBS 102.39</strain>
    </source>
</reference>
<organism evidence="3 4">
    <name type="scientific">Agrocybe pediades</name>
    <dbReference type="NCBI Taxonomy" id="84607"/>
    <lineage>
        <taxon>Eukaryota</taxon>
        <taxon>Fungi</taxon>
        <taxon>Dikarya</taxon>
        <taxon>Basidiomycota</taxon>
        <taxon>Agaricomycotina</taxon>
        <taxon>Agaricomycetes</taxon>
        <taxon>Agaricomycetidae</taxon>
        <taxon>Agaricales</taxon>
        <taxon>Agaricineae</taxon>
        <taxon>Strophariaceae</taxon>
        <taxon>Agrocybe</taxon>
    </lineage>
</organism>
<feature type="compositionally biased region" description="Polar residues" evidence="2">
    <location>
        <begin position="300"/>
        <end position="322"/>
    </location>
</feature>
<feature type="region of interest" description="Disordered" evidence="2">
    <location>
        <begin position="132"/>
        <end position="478"/>
    </location>
</feature>
<feature type="compositionally biased region" description="Low complexity" evidence="2">
    <location>
        <begin position="1585"/>
        <end position="1597"/>
    </location>
</feature>
<feature type="compositionally biased region" description="Basic residues" evidence="2">
    <location>
        <begin position="3236"/>
        <end position="3264"/>
    </location>
</feature>
<dbReference type="EMBL" id="JAACJL010000047">
    <property type="protein sequence ID" value="KAF4612679.1"/>
    <property type="molecule type" value="Genomic_DNA"/>
</dbReference>
<feature type="compositionally biased region" description="Basic and acidic residues" evidence="2">
    <location>
        <begin position="392"/>
        <end position="404"/>
    </location>
</feature>
<feature type="compositionally biased region" description="Basic and acidic residues" evidence="2">
    <location>
        <begin position="3428"/>
        <end position="3453"/>
    </location>
</feature>
<feature type="compositionally biased region" description="Basic and acidic residues" evidence="2">
    <location>
        <begin position="2086"/>
        <end position="2095"/>
    </location>
</feature>
<feature type="compositionally biased region" description="Low complexity" evidence="2">
    <location>
        <begin position="405"/>
        <end position="415"/>
    </location>
</feature>
<feature type="compositionally biased region" description="Pro residues" evidence="2">
    <location>
        <begin position="1345"/>
        <end position="1355"/>
    </location>
</feature>
<feature type="compositionally biased region" description="Basic and acidic residues" evidence="2">
    <location>
        <begin position="2528"/>
        <end position="2539"/>
    </location>
</feature>
<name>A0A8H4QKE2_9AGAR</name>
<feature type="compositionally biased region" description="Basic residues" evidence="2">
    <location>
        <begin position="2835"/>
        <end position="2847"/>
    </location>
</feature>
<feature type="compositionally biased region" description="Low complexity" evidence="2">
    <location>
        <begin position="792"/>
        <end position="824"/>
    </location>
</feature>
<sequence>MSSSPSEPWSPQEGTTTFTGTFSPTGNSYTSRSDTQRFSSDGEDSAYHTRRLIVSPSPSHPDDDVDDIYEDTDSLDEVDASLNNLEEEFDDTEQALTEWSHSPSYSSAGPTFSSATGTFTYSGSYTGSPSFVSLPTFSPRSPPPHQPLDPRIRLSRITEKTEESRPNSGAFSASGLRTANPATESTRRSAYFGGGTPSHSRSSTDPSSDRTLPPPGRLSELRAVFEPQSSTHSRTTSTPGYRSTSPMFGLGRSIATSYGTYSSRPSSPSKSASGSSGSYTSTDLPTSLLSPPPRPATSSGVRSTTPSGPRTATSQSYSVNPSTFTNTNTWNTHTNTSPITPTGSYTTPTETRTYTNTDTFDPTTITASSGLRRPQTSPRSPLASVRNIVALWKERTPTRPEEKSAPGSVSSASPPENVGLYGVRRRVEGARARLRESRTTSNPTVPQHRPASQDTPDNASIRSGRSGRSGGIPPAFDMNELSNYAQSKEPPTHIGQLWYLNVHASPPYRWQRCQALLYPHMLLLSWLAPGGGRGIVALDLLNCTSVQSAPSPTHPSARDDVGTMAAMQQNTEGVGQSLMETLVPFHMLYADGVERLAAESLLERQKWVNRLWETVNRPIVVPDSVSVTRSPTGSIRTIMSVNSTSSTSSAGSRSTFFVPPLSSLPDISDFNSHTSGLSRQSSIISSHHTRTVDDTVIQNQEYIYPGDPRVITPTRGSSLRRRSGSMTDLDDEFKSAVIRARGTGGLFGSPVTISSGSSLGKNIFVTPPPSVSRVSDRSRSDVSDENFFSAGSTDSRTRSTYTSTFRTHAPLTSTSGLRTTTGYTASPDTRLGASTLTSSYALSDSGSYISEDNERSFADSPSTLSRRRAVRHSRMSGYQTDGSGSQSLSDKENESTLSAESGDGTRTPTGSYVSRSAASSLSGSGSYSYDSRSRTPTGSYSGSYSGSERSGSEILSEGRSYTDSYTHSGSYTPASGSFSLQGSEGASNSLSSSGVGGHTPISSSETGYDICPSSDFTDMTRPTITESDTATPFSASEETLSVVASEKYVTASQGSTEFATAIIAPSSPRASIISFGSLITIPGSEYYETAESASTDYRTVSDPGGETEYSTASEPSEPSAYITADPYETDLEEIPSHLSTPTLSSLKFSSDKDEERSEVIIPSVVPSIRSPSLLSDLLPEEIPLPHSVVPSVSSPSTLSDLLPEEIPLPQSVPAAEPIPLPTPVPLPEIRHLPTPQPVPRFDIPEPVFVPTTEPSPLRERPLPATPPQQETPRAAPIEILPPLPPSPPSPPLPPLPTAVSSSPLPPTPLEIPLAESPESLASLAPSEASDPPLPPVSSPSAPSGPSIPLPSPSPSPSLSEPSPSSPSLTPSPSPLDASIESGADAPTPTTFNLPPPTESEFDQDIVDEETISLSLLSSLPSSSLGSTSVLTPTSLDIASPSTASTLPPTTVALPASRPTSGTISLTESSLSSSEVVSSVTQTSSSLVPHTPRQWATATDISYESSILMPSPSTRSIALHEPVETSYETSFFRPSGSPSSIGRMSTIPASISPLTSAPPQSPLPSLTPVPALPPSLPSLSDVATPTSLDFSSETSSSLGRTLSTYSTASRISQSSLSSSIFDSGSEIEELEEIAPSEIIEVSTEPSLLSTVQLLSPTPTPSQISIGETPEVSLAVSISTPQGSGATEQSSLRTVPSLTTVTERDLGRDLDRLADEIRTYDQARGLENQEIADNVRALRDELHDLAQFLQRTPPPSSPVVVPALPPPVAAAAEETPRRGVQLTDRPVGGSSILSSIHPQGLQVPFAQALSQSDLSRSNSLTSYLSSHHSDDYIFEEADMSVISPEQWPTTTEESESLSDDDDEDEDTESSSSPESESVKTPSVVSSEATARPQIAQVPEFLEQSLKGIQDQLRALEDGQAATRDLIDALGTKEIQLPEDHTPELTERLNRIEDLIRNLESLGHPRGPEIVQQPSPAPTTTRAESISESSDSLDRLRNILDRLANPAEEPRMPVPVTARAGPSVAQQLESILSPPEGITTATGVIEPPRVVPFTYRPTDRGSGARSTSPISIHTLPARPVSIPYTRPEVLIRYEPRTRRDNKRGHTRSETGTSTPFSAQPLHTRSTTGEREPRQMRNVGRGPSETEDEPIPRRPQTTSGPIPKERNPRAGPPVHQVIPPLYPVPPRSETAPSLGRGGQPSQSWYRPPRQQAQQPQQPGQQMPAAPQPGSSQGAPLGYTGPSPSSQQRPAPTYIPMPAGPTVVQLPPLFDSLMEILRENRLAQLATVDQQRELMRYMRGLNEWLERDVHDRQSEIRGVVARVEQLGRDLHGIQMQGLGRPSPSSSGDSSSSSGETEVYTVPGGVQMPRPWDGLPSTFQPYPGAVIPPVIPDTQRRTPPAGVNVVFPGNVYPPPQGSGYGPIRTPYQGIPPPVPTAHTPHPVPGPMQPPTVLEPFEPPPPPGHTWTGRRSRSSSTGTPRAQHPQTPVPVPPRGTYSNLGPGVHRIPTSSSSSISDSSERSRTPTRHRRPYSSSRRDDSRSRTPRDSSPSGRRTRRGSSPRSRRPDSRSPSRRSRPASPIHLVVTNPQQQIPQVMQDSQGRPRYPEDDYPHHPSEGRTHSMQPPTVHVISPSVASHSQDGYDDRRTPQQLHHLQDPHQMQQPQQQPTIIINQPPASPGAALQPSQQGQAPIIIHSTPSHGRRSSRHSSRSRSRSRSRTPERHGIEIHPTMGGMPMQPSMGMGGMPMQPSMGMGGMPMQPTMPGVMMQPTLPGVMMQPPMSAGPMPMPMGTAYTQAPPVIIQASRSSSRSSRRSRSRERRGRSPERQQAPAPAAPVIITGSHRSRSRSHERHHTPQPPQMQMPMQPGVTFLPSQQAIPMMPGGAPIIMRSSSSSSGRRRSHSPRRRDEPTVVVQQPAAAPTMIPIPSQAPTQAPGPILVPGGMSMPGLGMPGMPPVVLQRSRSHSRSRSRSPRRDRAPTTVVLPTTQHDPSRRSSPRRYRSRSRSRSPRRYHSRSRSRSRSPRRHHHSRSPSYHARAPTIPVSVIPPAPVMLPGSHYPTTRRNSSPSPTRHYPAQVAVISDPHGRGRSRSPPPHAGTHRYYSPERRDTRYTSGHRSPVGHDRGRVYSRAPSYDRRVPYHSEHDRGRYYSPPSRYRSPVSRSLSPRGTRSHSRAGPYRRSSRRRSYSPESRTYSRDREYRRHPASSRGGSRPRYSSRSISPQRRHYPSRSERIAGRRSISTGSIRRHPIAVHRSRDRSPPRRTRRRSARRTSRSLSPVSQHVLVSRPGDYVIRRASPSPTRSEKTIRVTVPPGPSRRPDHGRGSTPGPRPPTQLSYSPPPEGHLSRVPTLHTGERYSAVPSRYEERHSPPAVIPVIASDVHDRPVSTAPSEKEQSHVPRVPSSQTQPTEERQLSDKPADVHRVSDAPTAIHISPAGEHHEPATAPRDHEPAATLRDREPEIHQPPPRHATATPFDFRVADESRGQLEELNAAANRLHLITGAAEEAEDQRELEFRTHEDHREELFLQNEERRNQEARERAAGIWSDLETRLAALPPPVARSEDKPVSGEPGDLPEADRESIRTISAIATQAASQHAADVMETVRLEREDAERERAETAREREMLLAELRAEKDRVIEEKDARIRALEEELQTLRGEFEAEKQQRVTEEAEMRERDRAELAERDEYVRAQLGDITNLVQDQRDMYETKKALMEARWQEKQGRRQEKDAQMIELRDIMQKIHDDMEADREKAEQEKRESKEALEKIIEDLRQQNAEQRELLQQFSESWRSECERHHEETISVVKSTANEQVTYNVQGYLDDFSRALAAEVRMLLGEVGKIREERRALQHEIGDLLCMKAKYGPGGEYEPDWKPPGPPAPPPVPPPEVPPEVPPTMPPVKPAWRTVHPRPKKKKKSEQQQPVASTSAPVPPAMTPDLRRQLAQSWATWQPDRNAQMTPPSIEPTLIVPGRETPGLFGPRTPTGSFRG</sequence>
<feature type="region of interest" description="Disordered" evidence="2">
    <location>
        <begin position="1091"/>
        <end position="1120"/>
    </location>
</feature>
<feature type="region of interest" description="Disordered" evidence="2">
    <location>
        <begin position="1"/>
        <end position="69"/>
    </location>
</feature>
<keyword evidence="1" id="KW-0175">Coiled coil</keyword>
<feature type="region of interest" description="Disordered" evidence="2">
    <location>
        <begin position="3856"/>
        <end position="3976"/>
    </location>
</feature>
<evidence type="ECO:0000256" key="1">
    <source>
        <dbReference type="SAM" id="Coils"/>
    </source>
</evidence>
<feature type="compositionally biased region" description="Low complexity" evidence="2">
    <location>
        <begin position="1310"/>
        <end position="1330"/>
    </location>
</feature>
<feature type="compositionally biased region" description="Basic and acidic residues" evidence="2">
    <location>
        <begin position="148"/>
        <end position="165"/>
    </location>
</feature>
<gene>
    <name evidence="3" type="ORF">D9613_011711</name>
</gene>
<feature type="compositionally biased region" description="Polar residues" evidence="2">
    <location>
        <begin position="895"/>
        <end position="909"/>
    </location>
</feature>
<feature type="region of interest" description="Disordered" evidence="2">
    <location>
        <begin position="90"/>
        <end position="120"/>
    </location>
</feature>
<feature type="compositionally biased region" description="Low complexity" evidence="2">
    <location>
        <begin position="3140"/>
        <end position="3158"/>
    </location>
</feature>
<evidence type="ECO:0000313" key="3">
    <source>
        <dbReference type="EMBL" id="KAF4612679.1"/>
    </source>
</evidence>
<feature type="region of interest" description="Disordered" evidence="2">
    <location>
        <begin position="3546"/>
        <end position="3569"/>
    </location>
</feature>
<feature type="region of interest" description="Disordered" evidence="2">
    <location>
        <begin position="2424"/>
        <end position="2726"/>
    </location>
</feature>
<feature type="compositionally biased region" description="Low complexity" evidence="2">
    <location>
        <begin position="982"/>
        <end position="993"/>
    </location>
</feature>
<feature type="compositionally biased region" description="Polar residues" evidence="2">
    <location>
        <begin position="2579"/>
        <end position="2593"/>
    </location>
</feature>
<feature type="compositionally biased region" description="Low complexity" evidence="2">
    <location>
        <begin position="256"/>
        <end position="289"/>
    </location>
</feature>
<feature type="compositionally biased region" description="Pro residues" evidence="2">
    <location>
        <begin position="1279"/>
        <end position="1296"/>
    </location>
</feature>
<feature type="compositionally biased region" description="Polar residues" evidence="2">
    <location>
        <begin position="94"/>
        <end position="110"/>
    </location>
</feature>
<feature type="compositionally biased region" description="Basic and acidic residues" evidence="2">
    <location>
        <begin position="3184"/>
        <end position="3193"/>
    </location>
</feature>
<protein>
    <recommendedName>
        <fullName evidence="5">PH domain-containing protein</fullName>
    </recommendedName>
</protein>
<feature type="compositionally biased region" description="Polar residues" evidence="2">
    <location>
        <begin position="23"/>
        <end position="39"/>
    </location>
</feature>
<feature type="region of interest" description="Disordered" evidence="2">
    <location>
        <begin position="2083"/>
        <end position="2254"/>
    </location>
</feature>
<feature type="compositionally biased region" description="Basic residues" evidence="2">
    <location>
        <begin position="2546"/>
        <end position="2556"/>
    </location>
</feature>
<feature type="compositionally biased region" description="Low complexity" evidence="2">
    <location>
        <begin position="2202"/>
        <end position="2228"/>
    </location>
</feature>
<feature type="region of interest" description="Disordered" evidence="2">
    <location>
        <begin position="1839"/>
        <end position="1889"/>
    </location>
</feature>
<feature type="compositionally biased region" description="Basic residues" evidence="2">
    <location>
        <begin position="3895"/>
        <end position="3904"/>
    </location>
</feature>
<feature type="compositionally biased region" description="Low complexity" evidence="2">
    <location>
        <begin position="1356"/>
        <end position="1370"/>
    </location>
</feature>
<feature type="compositionally biased region" description="Basic residues" evidence="2">
    <location>
        <begin position="2693"/>
        <end position="2710"/>
    </location>
</feature>
<feature type="compositionally biased region" description="Polar residues" evidence="2">
    <location>
        <begin position="439"/>
        <end position="458"/>
    </location>
</feature>